<feature type="transmembrane region" description="Helical" evidence="7">
    <location>
        <begin position="161"/>
        <end position="180"/>
    </location>
</feature>
<evidence type="ECO:0000256" key="1">
    <source>
        <dbReference type="ARBA" id="ARBA00004651"/>
    </source>
</evidence>
<gene>
    <name evidence="8" type="ORF">GKC34_02425</name>
</gene>
<feature type="transmembrane region" description="Helical" evidence="7">
    <location>
        <begin position="204"/>
        <end position="226"/>
    </location>
</feature>
<reference evidence="8 9" key="1">
    <citation type="submission" date="2019-11" db="EMBL/GenBank/DDBJ databases">
        <title>Draft Genome Sequence of Plant Growth-Promoting Rhizosphere-Associated Bacteria.</title>
        <authorList>
            <person name="Vasilyev I.Y."/>
            <person name="Radchenko V."/>
            <person name="Ilnitskaya E.V."/>
        </authorList>
    </citation>
    <scope>NUCLEOTIDE SEQUENCE [LARGE SCALE GENOMIC DNA]</scope>
    <source>
        <strain evidence="8 9">VRA_1sq_f</strain>
    </source>
</reference>
<comment type="caution">
    <text evidence="8">The sequence shown here is derived from an EMBL/GenBank/DDBJ whole genome shotgun (WGS) entry which is preliminary data.</text>
</comment>
<evidence type="ECO:0000256" key="4">
    <source>
        <dbReference type="ARBA" id="ARBA00022692"/>
    </source>
</evidence>
<keyword evidence="2" id="KW-0813">Transport</keyword>
<evidence type="ECO:0000256" key="5">
    <source>
        <dbReference type="ARBA" id="ARBA00022989"/>
    </source>
</evidence>
<keyword evidence="6 7" id="KW-0472">Membrane</keyword>
<keyword evidence="3" id="KW-1003">Cell membrane</keyword>
<evidence type="ECO:0000256" key="3">
    <source>
        <dbReference type="ARBA" id="ARBA00022475"/>
    </source>
</evidence>
<feature type="transmembrane region" description="Helical" evidence="7">
    <location>
        <begin position="12"/>
        <end position="33"/>
    </location>
</feature>
<sequence>MDDLSSKNYISWPILTLMAFVTVIGFDDIMYNFQNQGMTVITSWVLMLFLYVIPYSLIVGQLGGIFNKEGGGLSSWIRGTNGEFLGYFTAWTYWAASVPYVVDSANSVVVGFGWAFTGSNKFQDTMSNAEFTFWTFLIFIVFIFIQRHLKNSMELLSTIGGGMMFIMTILFVVLAFFGLAKNGGHMATQPMTWKTIIPKFDLKYWSTVGMLIYAVNGCELIAPYVTKMKQPKRDFPKAMIALSIMTAFLTIFGSFALGIYFNAYHLPNDLKM</sequence>
<keyword evidence="4 7" id="KW-0812">Transmembrane</keyword>
<evidence type="ECO:0000256" key="6">
    <source>
        <dbReference type="ARBA" id="ARBA00023136"/>
    </source>
</evidence>
<evidence type="ECO:0000313" key="9">
    <source>
        <dbReference type="Proteomes" id="UP000437575"/>
    </source>
</evidence>
<dbReference type="PANTHER" id="PTHR42770">
    <property type="entry name" value="AMINO ACID TRANSPORTER-RELATED"/>
    <property type="match status" value="1"/>
</dbReference>
<dbReference type="Proteomes" id="UP000437575">
    <property type="component" value="Unassembled WGS sequence"/>
</dbReference>
<accession>A0A6A8LMP4</accession>
<feature type="transmembrane region" description="Helical" evidence="7">
    <location>
        <begin position="131"/>
        <end position="149"/>
    </location>
</feature>
<dbReference type="Pfam" id="PF13520">
    <property type="entry name" value="AA_permease_2"/>
    <property type="match status" value="1"/>
</dbReference>
<evidence type="ECO:0000313" key="8">
    <source>
        <dbReference type="EMBL" id="MSE04726.1"/>
    </source>
</evidence>
<dbReference type="AlphaFoldDB" id="A0A6A8LMP4"/>
<feature type="transmembrane region" description="Helical" evidence="7">
    <location>
        <begin position="45"/>
        <end position="66"/>
    </location>
</feature>
<organism evidence="8 9">
    <name type="scientific">Ligilactobacillus salivarius</name>
    <dbReference type="NCBI Taxonomy" id="1624"/>
    <lineage>
        <taxon>Bacteria</taxon>
        <taxon>Bacillati</taxon>
        <taxon>Bacillota</taxon>
        <taxon>Bacilli</taxon>
        <taxon>Lactobacillales</taxon>
        <taxon>Lactobacillaceae</taxon>
        <taxon>Ligilactobacillus</taxon>
    </lineage>
</organism>
<comment type="subcellular location">
    <subcellularLocation>
        <location evidence="1">Cell membrane</location>
        <topology evidence="1">Multi-pass membrane protein</topology>
    </subcellularLocation>
</comment>
<dbReference type="EMBL" id="WKKZ01000045">
    <property type="protein sequence ID" value="MSE04726.1"/>
    <property type="molecule type" value="Genomic_DNA"/>
</dbReference>
<dbReference type="GO" id="GO:0005886">
    <property type="term" value="C:plasma membrane"/>
    <property type="evidence" value="ECO:0007669"/>
    <property type="project" value="UniProtKB-SubCell"/>
</dbReference>
<dbReference type="PANTHER" id="PTHR42770:SF15">
    <property type="entry name" value="GLUTAMATE_GAMMA-AMINOBUTYRATE ANTIPORTER-RELATED"/>
    <property type="match status" value="1"/>
</dbReference>
<evidence type="ECO:0000256" key="7">
    <source>
        <dbReference type="SAM" id="Phobius"/>
    </source>
</evidence>
<name>A0A6A8LMP4_9LACO</name>
<proteinExistence type="predicted"/>
<feature type="non-terminal residue" evidence="8">
    <location>
        <position position="272"/>
    </location>
</feature>
<dbReference type="Gene3D" id="1.20.1740.10">
    <property type="entry name" value="Amino acid/polyamine transporter I"/>
    <property type="match status" value="1"/>
</dbReference>
<dbReference type="InterPro" id="IPR002293">
    <property type="entry name" value="AA/rel_permease1"/>
</dbReference>
<dbReference type="GO" id="GO:0022857">
    <property type="term" value="F:transmembrane transporter activity"/>
    <property type="evidence" value="ECO:0007669"/>
    <property type="project" value="InterPro"/>
</dbReference>
<evidence type="ECO:0000256" key="2">
    <source>
        <dbReference type="ARBA" id="ARBA00022448"/>
    </source>
</evidence>
<protein>
    <submittedName>
        <fullName evidence="8">Amino acid permease</fullName>
    </submittedName>
</protein>
<keyword evidence="5 7" id="KW-1133">Transmembrane helix</keyword>
<dbReference type="InterPro" id="IPR050367">
    <property type="entry name" value="APC_superfamily"/>
</dbReference>
<feature type="transmembrane region" description="Helical" evidence="7">
    <location>
        <begin position="238"/>
        <end position="263"/>
    </location>
</feature>